<dbReference type="RefSeq" id="XP_003063301.1">
    <property type="nucleotide sequence ID" value="XM_003063255.1"/>
</dbReference>
<dbReference type="Proteomes" id="UP000001876">
    <property type="component" value="Unassembled WGS sequence"/>
</dbReference>
<feature type="region of interest" description="Disordered" evidence="3">
    <location>
        <begin position="40"/>
        <end position="86"/>
    </location>
</feature>
<dbReference type="AlphaFoldDB" id="C1N699"/>
<dbReference type="PANTHER" id="PTHR12910:SF2">
    <property type="entry name" value="NADH DEHYDROGENASE [UBIQUINONE] 1 ALPHA SUBCOMPLEX SUBUNIT 12"/>
    <property type="match status" value="1"/>
</dbReference>
<dbReference type="STRING" id="564608.C1N699"/>
<keyword evidence="2" id="KW-0472">Membrane</keyword>
<dbReference type="InterPro" id="IPR007763">
    <property type="entry name" value="NDUFA12"/>
</dbReference>
<evidence type="ECO:0000313" key="5">
    <source>
        <dbReference type="Proteomes" id="UP000001876"/>
    </source>
</evidence>
<evidence type="ECO:0000256" key="2">
    <source>
        <dbReference type="RuleBase" id="RU363103"/>
    </source>
</evidence>
<dbReference type="EMBL" id="GG663748">
    <property type="protein sequence ID" value="EEH52437.1"/>
    <property type="molecule type" value="Genomic_DNA"/>
</dbReference>
<evidence type="ECO:0000256" key="3">
    <source>
        <dbReference type="SAM" id="MobiDB-lite"/>
    </source>
</evidence>
<dbReference type="GO" id="GO:0006979">
    <property type="term" value="P:response to oxidative stress"/>
    <property type="evidence" value="ECO:0007669"/>
    <property type="project" value="TreeGrafter"/>
</dbReference>
<gene>
    <name evidence="4" type="ORF">MICPUCDRAFT_53208</name>
</gene>
<keyword evidence="2" id="KW-0496">Mitochondrion</keyword>
<keyword evidence="2" id="KW-0813">Transport</keyword>
<dbReference type="eggNOG" id="KOG3382">
    <property type="taxonomic scope" value="Eukaryota"/>
</dbReference>
<name>C1N699_MICPC</name>
<dbReference type="GeneID" id="9688935"/>
<organism evidence="5">
    <name type="scientific">Micromonas pusilla (strain CCMP1545)</name>
    <name type="common">Picoplanktonic green alga</name>
    <dbReference type="NCBI Taxonomy" id="564608"/>
    <lineage>
        <taxon>Eukaryota</taxon>
        <taxon>Viridiplantae</taxon>
        <taxon>Chlorophyta</taxon>
        <taxon>Mamiellophyceae</taxon>
        <taxon>Mamiellales</taxon>
        <taxon>Mamiellaceae</taxon>
        <taxon>Micromonas</taxon>
    </lineage>
</organism>
<dbReference type="GO" id="GO:0005743">
    <property type="term" value="C:mitochondrial inner membrane"/>
    <property type="evidence" value="ECO:0007669"/>
    <property type="project" value="UniProtKB-SubCell"/>
</dbReference>
<sequence>MHLQSRGTAKSLDSLVRLPPMFGVFAARLARLAHSGSPVARCCLTPPRARSRARRPRTSRPRGRSPRSRRSSTGASGAQLKSRKGKLVGEDELGNKYYENMNYQSGRHRWVEYENIENYDYSASSIPREWHGWLHHVDDEPGLSARTAPAYEVKFIPGGDTTGVPDKMYVPKGHFLNKRGIKNWKRYTPWSPP</sequence>
<keyword evidence="2" id="KW-0679">Respiratory chain</keyword>
<accession>C1N699</accession>
<dbReference type="OrthoDB" id="274641at2759"/>
<dbReference type="Pfam" id="PF05071">
    <property type="entry name" value="NDUFA12"/>
    <property type="match status" value="1"/>
</dbReference>
<protein>
    <recommendedName>
        <fullName evidence="2">NADH dehydrogenase [ubiquinone] 1 alpha subcomplex subunit 12</fullName>
    </recommendedName>
</protein>
<dbReference type="KEGG" id="mpp:MICPUCDRAFT_53208"/>
<comment type="subcellular location">
    <subcellularLocation>
        <location evidence="2">Mitochondrion inner membrane</location>
        <topology evidence="2">Peripheral membrane protein</topology>
        <orientation evidence="2">Matrix side</orientation>
    </subcellularLocation>
</comment>
<comment type="similarity">
    <text evidence="1 2">Belongs to the complex I NDUFA12 subunit family.</text>
</comment>
<comment type="function">
    <text evidence="2">Accessory subunit of the mitochondrial membrane respiratory chain NADH dehydrogenase (Complex I), that is believed not to be involved in catalysis. Complex I functions in the transfer of electrons from NADH to the respiratory chain. The immediate electron acceptor for the enzyme is believed to be ubiquinone.</text>
</comment>
<proteinExistence type="inferred from homology"/>
<keyword evidence="2" id="KW-0999">Mitochondrion inner membrane</keyword>
<keyword evidence="2" id="KW-0249">Electron transport</keyword>
<evidence type="ECO:0000313" key="4">
    <source>
        <dbReference type="EMBL" id="EEH52437.1"/>
    </source>
</evidence>
<reference evidence="4 5" key="1">
    <citation type="journal article" date="2009" name="Science">
        <title>Green evolution and dynamic adaptations revealed by genomes of the marine picoeukaryotes Micromonas.</title>
        <authorList>
            <person name="Worden A.Z."/>
            <person name="Lee J.H."/>
            <person name="Mock T."/>
            <person name="Rouze P."/>
            <person name="Simmons M.P."/>
            <person name="Aerts A.L."/>
            <person name="Allen A.E."/>
            <person name="Cuvelier M.L."/>
            <person name="Derelle E."/>
            <person name="Everett M.V."/>
            <person name="Foulon E."/>
            <person name="Grimwood J."/>
            <person name="Gundlach H."/>
            <person name="Henrissat B."/>
            <person name="Napoli C."/>
            <person name="McDonald S.M."/>
            <person name="Parker M.S."/>
            <person name="Rombauts S."/>
            <person name="Salamov A."/>
            <person name="Von Dassow P."/>
            <person name="Badger J.H."/>
            <person name="Coutinho P.M."/>
            <person name="Demir E."/>
            <person name="Dubchak I."/>
            <person name="Gentemann C."/>
            <person name="Eikrem W."/>
            <person name="Gready J.E."/>
            <person name="John U."/>
            <person name="Lanier W."/>
            <person name="Lindquist E.A."/>
            <person name="Lucas S."/>
            <person name="Mayer K.F."/>
            <person name="Moreau H."/>
            <person name="Not F."/>
            <person name="Otillar R."/>
            <person name="Panaud O."/>
            <person name="Pangilinan J."/>
            <person name="Paulsen I."/>
            <person name="Piegu B."/>
            <person name="Poliakov A."/>
            <person name="Robbens S."/>
            <person name="Schmutz J."/>
            <person name="Toulza E."/>
            <person name="Wyss T."/>
            <person name="Zelensky A."/>
            <person name="Zhou K."/>
            <person name="Armbrust E.V."/>
            <person name="Bhattacharya D."/>
            <person name="Goodenough U.W."/>
            <person name="Van de Peer Y."/>
            <person name="Grigoriev I.V."/>
        </authorList>
    </citation>
    <scope>NUCLEOTIDE SEQUENCE [LARGE SCALE GENOMIC DNA]</scope>
    <source>
        <strain evidence="4 5">CCMP1545</strain>
    </source>
</reference>
<feature type="compositionally biased region" description="Basic residues" evidence="3">
    <location>
        <begin position="49"/>
        <end position="70"/>
    </location>
</feature>
<evidence type="ECO:0000256" key="1">
    <source>
        <dbReference type="ARBA" id="ARBA00007355"/>
    </source>
</evidence>
<dbReference type="PANTHER" id="PTHR12910">
    <property type="entry name" value="NADH-UBIQUINONE OXIDOREDUCTASE SUBUNIT B17.2"/>
    <property type="match status" value="1"/>
</dbReference>
<keyword evidence="5" id="KW-1185">Reference proteome</keyword>
<dbReference type="GO" id="GO:0045271">
    <property type="term" value="C:respiratory chain complex I"/>
    <property type="evidence" value="ECO:0007669"/>
    <property type="project" value="InterPro"/>
</dbReference>